<accession>A0ABS5ZC76</accession>
<dbReference type="RefSeq" id="WP_215819823.1">
    <property type="nucleotide sequence ID" value="NZ_JAGSOY010000023.1"/>
</dbReference>
<organism evidence="1 2">
    <name type="scientific">Zooshikella harenae</name>
    <dbReference type="NCBI Taxonomy" id="2827238"/>
    <lineage>
        <taxon>Bacteria</taxon>
        <taxon>Pseudomonadati</taxon>
        <taxon>Pseudomonadota</taxon>
        <taxon>Gammaproteobacteria</taxon>
        <taxon>Oceanospirillales</taxon>
        <taxon>Zooshikellaceae</taxon>
        <taxon>Zooshikella</taxon>
    </lineage>
</organism>
<dbReference type="EMBL" id="JAGSOY010000023">
    <property type="protein sequence ID" value="MBU2711664.1"/>
    <property type="molecule type" value="Genomic_DNA"/>
</dbReference>
<comment type="caution">
    <text evidence="1">The sequence shown here is derived from an EMBL/GenBank/DDBJ whole genome shotgun (WGS) entry which is preliminary data.</text>
</comment>
<gene>
    <name evidence="1" type="ORF">KCG35_11395</name>
</gene>
<proteinExistence type="predicted"/>
<evidence type="ECO:0000313" key="2">
    <source>
        <dbReference type="Proteomes" id="UP000690515"/>
    </source>
</evidence>
<dbReference type="Proteomes" id="UP000690515">
    <property type="component" value="Unassembled WGS sequence"/>
</dbReference>
<name>A0ABS5ZC76_9GAMM</name>
<keyword evidence="2" id="KW-1185">Reference proteome</keyword>
<sequence>MKTAIPNSINLLKLCDSTSQEKNKKQKVLQQWEETLQFVNKSSVIQQNSHLSRNTYDNKNIKLSDNRAYVEGKRVNYHIDGDSVVRKTQMHLSLSNSHIDWYNSRLQNLAIDSKVSAGSSTVNDSDVLVSKNKSKAMTKLSETMSKLLPVESAKLLYSSDGKLKLYIRNYVSHESLDKKKLLSKIRSLCSEFNIKVDAIMINGINMALSP</sequence>
<evidence type="ECO:0008006" key="3">
    <source>
        <dbReference type="Google" id="ProtNLM"/>
    </source>
</evidence>
<reference evidence="1 2" key="1">
    <citation type="submission" date="2021-04" db="EMBL/GenBank/DDBJ databases">
        <authorList>
            <person name="Pira H."/>
            <person name="Risdian C."/>
            <person name="Wink J."/>
        </authorList>
    </citation>
    <scope>NUCLEOTIDE SEQUENCE [LARGE SCALE GENOMIC DNA]</scope>
    <source>
        <strain evidence="1 2">WH53</strain>
    </source>
</reference>
<protein>
    <recommendedName>
        <fullName evidence="3">DnaA N-terminal domain-containing protein</fullName>
    </recommendedName>
</protein>
<evidence type="ECO:0000313" key="1">
    <source>
        <dbReference type="EMBL" id="MBU2711664.1"/>
    </source>
</evidence>